<proteinExistence type="inferred from homology"/>
<keyword evidence="11" id="KW-1185">Reference proteome</keyword>
<gene>
    <name evidence="10" type="ORF">CUJ83_12230</name>
</gene>
<dbReference type="Gene3D" id="1.10.287.690">
    <property type="entry name" value="Helix hairpin bin"/>
    <property type="match status" value="1"/>
</dbReference>
<dbReference type="GO" id="GO:0000166">
    <property type="term" value="F:nucleotide binding"/>
    <property type="evidence" value="ECO:0007669"/>
    <property type="project" value="InterPro"/>
</dbReference>
<evidence type="ECO:0000256" key="7">
    <source>
        <dbReference type="ARBA" id="ARBA00049244"/>
    </source>
</evidence>
<evidence type="ECO:0000256" key="3">
    <source>
        <dbReference type="ARBA" id="ARBA00022679"/>
    </source>
</evidence>
<dbReference type="Pfam" id="PF03104">
    <property type="entry name" value="DNA_pol_B_exo1"/>
    <property type="match status" value="1"/>
</dbReference>
<dbReference type="PANTHER" id="PTHR10322:SF23">
    <property type="entry name" value="DNA POLYMERASE DELTA CATALYTIC SUBUNIT"/>
    <property type="match status" value="1"/>
</dbReference>
<dbReference type="Proteomes" id="UP001320159">
    <property type="component" value="Unassembled WGS sequence"/>
</dbReference>
<dbReference type="Gene3D" id="3.90.1600.10">
    <property type="entry name" value="Palm domain of DNA polymerase"/>
    <property type="match status" value="1"/>
</dbReference>
<dbReference type="EC" id="2.7.7.7" evidence="2"/>
<evidence type="ECO:0000259" key="8">
    <source>
        <dbReference type="Pfam" id="PF00136"/>
    </source>
</evidence>
<evidence type="ECO:0000313" key="10">
    <source>
        <dbReference type="EMBL" id="MCD1295767.1"/>
    </source>
</evidence>
<keyword evidence="3" id="KW-0808">Transferase</keyword>
<dbReference type="AlphaFoldDB" id="A0AAP2W6X8"/>
<dbReference type="InterPro" id="IPR043502">
    <property type="entry name" value="DNA/RNA_pol_sf"/>
</dbReference>
<keyword evidence="6" id="KW-0238">DNA-binding</keyword>
<evidence type="ECO:0000256" key="1">
    <source>
        <dbReference type="ARBA" id="ARBA00005755"/>
    </source>
</evidence>
<organism evidence="10 11">
    <name type="scientific">Methanooceanicella nereidis</name>
    <dbReference type="NCBI Taxonomy" id="2052831"/>
    <lineage>
        <taxon>Archaea</taxon>
        <taxon>Methanobacteriati</taxon>
        <taxon>Methanobacteriota</taxon>
        <taxon>Stenosarchaea group</taxon>
        <taxon>Methanomicrobia</taxon>
        <taxon>Methanocellales</taxon>
        <taxon>Methanocellaceae</taxon>
        <taxon>Methanooceanicella</taxon>
    </lineage>
</organism>
<evidence type="ECO:0000259" key="9">
    <source>
        <dbReference type="Pfam" id="PF03104"/>
    </source>
</evidence>
<dbReference type="GO" id="GO:0006261">
    <property type="term" value="P:DNA-templated DNA replication"/>
    <property type="evidence" value="ECO:0007669"/>
    <property type="project" value="TreeGrafter"/>
</dbReference>
<protein>
    <recommendedName>
        <fullName evidence="2">DNA-directed DNA polymerase</fullName>
        <ecNumber evidence="2">2.7.7.7</ecNumber>
    </recommendedName>
</protein>
<dbReference type="GO" id="GO:0003887">
    <property type="term" value="F:DNA-directed DNA polymerase activity"/>
    <property type="evidence" value="ECO:0007669"/>
    <property type="project" value="UniProtKB-KW"/>
</dbReference>
<feature type="domain" description="DNA-directed DNA polymerase family B exonuclease" evidence="9">
    <location>
        <begin position="182"/>
        <end position="401"/>
    </location>
</feature>
<comment type="caution">
    <text evidence="10">The sequence shown here is derived from an EMBL/GenBank/DDBJ whole genome shotgun (WGS) entry which is preliminary data.</text>
</comment>
<keyword evidence="4" id="KW-0548">Nucleotidyltransferase</keyword>
<dbReference type="GO" id="GO:0003677">
    <property type="term" value="F:DNA binding"/>
    <property type="evidence" value="ECO:0007669"/>
    <property type="project" value="UniProtKB-KW"/>
</dbReference>
<evidence type="ECO:0000256" key="6">
    <source>
        <dbReference type="ARBA" id="ARBA00023125"/>
    </source>
</evidence>
<sequence>MQASFDVRLLDSTYEVVQKETPQGNDREDVIVKLYGKTRENKSVTILCPDFKPYFHVFEPTGELRKTLESHEDVLSVSDVKLEYKGSVEEFLEVKVRAPWLVPRFRSDHELQHKTIYLENPPAELLEQLRAEQDVSDVIPGHEVKVSTIDRVYSQKLIHKYGLFKYMDAKEQEKFRSKGTFFAADIVFTNRFIYDMDMETCISVKGEVIETKSQYTTDIVLKASEFGKCDIFTPGLKIMSFDIESSIKYGNIYCICLTVLDEATGAIEERMISSVFGPRTEDMSPGEKDDRDEDERRMLREFIEEVRKLDPDIITGYNINNFDLAMLYDRSNLLLGNNNNNNGEKQKKPAGEFMTIGRDSLGLTRRENRTTGFVNWDLKGRIVLDAWLSVKKELRPKREGLGYVSAMLFNDTKDNINSTKMDEEWVNRRDEVVKYCLKDADLALRILTHPRINTVNKLMDVAIPSKLPVKEVSGGQNRMIESLLIRMVDREKIAVPMSTGETYDYEGGFVYETKPGLWEWVIGLDFSSMYPSQIIKHNICFTTVTKNKDEAEHVSPMNAFFLPHEKRHGIVPRMVEGLLTSRKQAKAMMKQAKADGDSDKAEYYNRLQNAIKVLSNATYGYFGTKFCRWPFNKYIAPSITAWAREEIRMVVSTLESRGYTVIAGDTDSVFFTSKDHRNVEDCKLLGFRIQQEFSEGNMHLELEKIMERFFAHAKKRYFGKIIWPEETLLIRGYEPRRTDSFDLQSETMTKVFQIVLEGKPDDAVNYSKDTIENTLKGRIDLSSLVISKSVNDFDSYDNPDSLVHVNVAKRLQEMGYEFTPGMKTPFIITNASVQPIKAEPIIEGVPFTARPDYKYYAERLAMALSRITEAFGCDERTLMQGNSQRTLEFFCEEKPVIKAEPAAGKEQSKKIKQTATLDMFM</sequence>
<accession>A0AAP2W6X8</accession>
<dbReference type="InterPro" id="IPR023211">
    <property type="entry name" value="DNA_pol_palm_dom_sf"/>
</dbReference>
<dbReference type="InterPro" id="IPR012337">
    <property type="entry name" value="RNaseH-like_sf"/>
</dbReference>
<dbReference type="SMART" id="SM00486">
    <property type="entry name" value="POLBc"/>
    <property type="match status" value="1"/>
</dbReference>
<comment type="catalytic activity">
    <reaction evidence="7">
        <text>DNA(n) + a 2'-deoxyribonucleoside 5'-triphosphate = DNA(n+1) + diphosphate</text>
        <dbReference type="Rhea" id="RHEA:22508"/>
        <dbReference type="Rhea" id="RHEA-COMP:17339"/>
        <dbReference type="Rhea" id="RHEA-COMP:17340"/>
        <dbReference type="ChEBI" id="CHEBI:33019"/>
        <dbReference type="ChEBI" id="CHEBI:61560"/>
        <dbReference type="ChEBI" id="CHEBI:173112"/>
        <dbReference type="EC" id="2.7.7.7"/>
    </reaction>
</comment>
<dbReference type="RefSeq" id="WP_230742624.1">
    <property type="nucleotide sequence ID" value="NZ_PGCK01000010.1"/>
</dbReference>
<dbReference type="Gene3D" id="3.30.342.10">
    <property type="entry name" value="DNA Polymerase, chain B, domain 1"/>
    <property type="match status" value="1"/>
</dbReference>
<dbReference type="InterPro" id="IPR042087">
    <property type="entry name" value="DNA_pol_B_thumb"/>
</dbReference>
<dbReference type="SUPFAM" id="SSF53098">
    <property type="entry name" value="Ribonuclease H-like"/>
    <property type="match status" value="1"/>
</dbReference>
<evidence type="ECO:0000256" key="5">
    <source>
        <dbReference type="ARBA" id="ARBA00022932"/>
    </source>
</evidence>
<dbReference type="InterPro" id="IPR006134">
    <property type="entry name" value="DNA-dir_DNA_pol_B_multi_dom"/>
</dbReference>
<dbReference type="InterPro" id="IPR050240">
    <property type="entry name" value="DNA_pol_type-B"/>
</dbReference>
<dbReference type="SUPFAM" id="SSF56672">
    <property type="entry name" value="DNA/RNA polymerases"/>
    <property type="match status" value="1"/>
</dbReference>
<dbReference type="PANTHER" id="PTHR10322">
    <property type="entry name" value="DNA POLYMERASE CATALYTIC SUBUNIT"/>
    <property type="match status" value="1"/>
</dbReference>
<dbReference type="CDD" id="cd00145">
    <property type="entry name" value="POLBc"/>
    <property type="match status" value="1"/>
</dbReference>
<dbReference type="InterPro" id="IPR036397">
    <property type="entry name" value="RNaseH_sf"/>
</dbReference>
<name>A0AAP2W6X8_9EURY</name>
<keyword evidence="5" id="KW-0239">DNA-directed DNA polymerase</keyword>
<evidence type="ECO:0000313" key="11">
    <source>
        <dbReference type="Proteomes" id="UP001320159"/>
    </source>
</evidence>
<dbReference type="EMBL" id="PGCK01000010">
    <property type="protein sequence ID" value="MCD1295767.1"/>
    <property type="molecule type" value="Genomic_DNA"/>
</dbReference>
<dbReference type="Pfam" id="PF00136">
    <property type="entry name" value="DNA_pol_B"/>
    <property type="match status" value="1"/>
</dbReference>
<evidence type="ECO:0000256" key="4">
    <source>
        <dbReference type="ARBA" id="ARBA00022695"/>
    </source>
</evidence>
<comment type="similarity">
    <text evidence="1">Belongs to the DNA polymerase type-B family.</text>
</comment>
<dbReference type="InterPro" id="IPR006133">
    <property type="entry name" value="DNA-dir_DNA_pol_B_exonuc"/>
</dbReference>
<dbReference type="Gene3D" id="3.30.420.10">
    <property type="entry name" value="Ribonuclease H-like superfamily/Ribonuclease H"/>
    <property type="match status" value="1"/>
</dbReference>
<dbReference type="Gene3D" id="1.10.132.60">
    <property type="entry name" value="DNA polymerase family B, C-terminal domain"/>
    <property type="match status" value="1"/>
</dbReference>
<evidence type="ECO:0000256" key="2">
    <source>
        <dbReference type="ARBA" id="ARBA00012417"/>
    </source>
</evidence>
<feature type="domain" description="DNA-directed DNA polymerase family B multifunctional" evidence="8">
    <location>
        <begin position="472"/>
        <end position="869"/>
    </location>
</feature>
<reference evidence="10 11" key="1">
    <citation type="submission" date="2017-11" db="EMBL/GenBank/DDBJ databases">
        <title>Isolation and Characterization of Family Methanocellaceae Species from Potential Methane Hydrate Area Offshore Southwestern Taiwan.</title>
        <authorList>
            <person name="Zhang W.-L."/>
            <person name="Chen W.-C."/>
            <person name="Lai M.-C."/>
            <person name="Chen S.-C."/>
        </authorList>
    </citation>
    <scope>NUCLEOTIDE SEQUENCE [LARGE SCALE GENOMIC DNA]</scope>
    <source>
        <strain evidence="10 11">CWC-04</strain>
    </source>
</reference>
<dbReference type="PRINTS" id="PR00106">
    <property type="entry name" value="DNAPOLB"/>
</dbReference>
<dbReference type="InterPro" id="IPR006172">
    <property type="entry name" value="DNA-dir_DNA_pol_B"/>
</dbReference>